<feature type="transmembrane region" description="Helical" evidence="1">
    <location>
        <begin position="53"/>
        <end position="75"/>
    </location>
</feature>
<proteinExistence type="predicted"/>
<dbReference type="KEGG" id="req:REQ_16370"/>
<protein>
    <submittedName>
        <fullName evidence="2">Integral membrane protein</fullName>
    </submittedName>
</protein>
<dbReference type="AlphaFoldDB" id="A0A3S5Y558"/>
<evidence type="ECO:0000256" key="1">
    <source>
        <dbReference type="SAM" id="Phobius"/>
    </source>
</evidence>
<keyword evidence="1" id="KW-1133">Transmembrane helix</keyword>
<sequence>MDLPRGIGSYLPGGSVFWQAMENLVKRLAEEPAVRADWPLCARCTSILRLRRLTAATLAIAGALAFLGAVVLGSVDIRGSGVTAAFVGGLCAIALSVPVVYTTRAERILRATATPDGSAVIVADPHSKFAAAVRAERS</sequence>
<accession>A0A3S5Y558</accession>
<feature type="transmembrane region" description="Helical" evidence="1">
    <location>
        <begin position="81"/>
        <end position="101"/>
    </location>
</feature>
<dbReference type="EMBL" id="FN563149">
    <property type="protein sequence ID" value="CBH47712.1"/>
    <property type="molecule type" value="Genomic_DNA"/>
</dbReference>
<keyword evidence="1" id="KW-0812">Transmembrane</keyword>
<evidence type="ECO:0000313" key="3">
    <source>
        <dbReference type="Proteomes" id="UP000006892"/>
    </source>
</evidence>
<keyword evidence="1" id="KW-0472">Membrane</keyword>
<reference evidence="2" key="1">
    <citation type="journal article" date="2010" name="PLoS Genet.">
        <title>The genome of a pathogenic rhodococcus: cooptive virulence underpinned by key gene acquisitions.</title>
        <authorList>
            <person name="Letek M."/>
            <person name="Gonzalez P."/>
            <person name="Macarthur I."/>
            <person name="Rodriguez H."/>
            <person name="Freeman T.C."/>
            <person name="Valero-Rello A."/>
            <person name="Blanco M."/>
            <person name="Buckley T."/>
            <person name="Cherevach I."/>
            <person name="Fahey R."/>
            <person name="Hapeshi A."/>
            <person name="Holdstock J."/>
            <person name="Leadon D."/>
            <person name="Navas J."/>
            <person name="Ocampo A."/>
            <person name="Quail M.A."/>
            <person name="Sanders M."/>
            <person name="Scortti M.M."/>
            <person name="Prescott J.F."/>
            <person name="Fogarty U."/>
            <person name="Meijer W.G."/>
            <person name="Parkhill J."/>
            <person name="Bentley S.D."/>
            <person name="Vazquez-Boland J.A."/>
        </authorList>
    </citation>
    <scope>NUCLEOTIDE SEQUENCE [LARGE SCALE GENOMIC DNA]</scope>
    <source>
        <strain evidence="2 3">103S</strain>
    </source>
</reference>
<organism evidence="2">
    <name type="scientific">Rhodococcus hoagii (strain 103S)</name>
    <name type="common">Rhodococcus equi</name>
    <dbReference type="NCBI Taxonomy" id="685727"/>
    <lineage>
        <taxon>Bacteria</taxon>
        <taxon>Bacillati</taxon>
        <taxon>Actinomycetota</taxon>
        <taxon>Actinomycetes</taxon>
        <taxon>Mycobacteriales</taxon>
        <taxon>Nocardiaceae</taxon>
        <taxon>Prescottella</taxon>
    </lineage>
</organism>
<dbReference type="Proteomes" id="UP001154400">
    <property type="component" value="Chromosome"/>
</dbReference>
<gene>
    <name evidence="2" type="ordered locus">REQ_16370</name>
</gene>
<evidence type="ECO:0000313" key="2">
    <source>
        <dbReference type="EMBL" id="CBH47712.1"/>
    </source>
</evidence>
<name>A0A3S5Y558_RHOH1</name>